<sequence length="320" mass="35939">MAVTLRKGSSQKGRASLLLDTASAMSSKTLTFYTSLSSATKRLRSPVQIVLTLSLGKSVMHRNSKQPHDERTMEYQSQIAWQVLQFDLPNSTQNFSVDHTEEFGVTEVVSEINGIYKPGLSSSPVAIGKLVKYSGQSWSTDTLQSTGLPQKYFTIHNNATIAKELALCSYSANEQDAQQPYIPVVLLGSLDSGFQFLCTTPIYLQAYTTVSHRRGQRLTRDVIEQNVLFKDLTGKAKPMLLSDLKRNCTFQIRIGRWCRNVSIVARLGKYHLGLVRRSTEVRRIQRGIKTKVLGGTRSQHIRNGRRYCIACVRRGGPWTY</sequence>
<name>A0AAD6Z3W4_9AGAR</name>
<protein>
    <submittedName>
        <fullName evidence="1">Uncharacterized protein</fullName>
    </submittedName>
</protein>
<keyword evidence="2" id="KW-1185">Reference proteome</keyword>
<reference evidence="1" key="1">
    <citation type="submission" date="2023-03" db="EMBL/GenBank/DDBJ databases">
        <title>Massive genome expansion in bonnet fungi (Mycena s.s.) driven by repeated elements and novel gene families across ecological guilds.</title>
        <authorList>
            <consortium name="Lawrence Berkeley National Laboratory"/>
            <person name="Harder C.B."/>
            <person name="Miyauchi S."/>
            <person name="Viragh M."/>
            <person name="Kuo A."/>
            <person name="Thoen E."/>
            <person name="Andreopoulos B."/>
            <person name="Lu D."/>
            <person name="Skrede I."/>
            <person name="Drula E."/>
            <person name="Henrissat B."/>
            <person name="Morin E."/>
            <person name="Kohler A."/>
            <person name="Barry K."/>
            <person name="LaButti K."/>
            <person name="Morin E."/>
            <person name="Salamov A."/>
            <person name="Lipzen A."/>
            <person name="Mereny Z."/>
            <person name="Hegedus B."/>
            <person name="Baldrian P."/>
            <person name="Stursova M."/>
            <person name="Weitz H."/>
            <person name="Taylor A."/>
            <person name="Grigoriev I.V."/>
            <person name="Nagy L.G."/>
            <person name="Martin F."/>
            <person name="Kauserud H."/>
        </authorList>
    </citation>
    <scope>NUCLEOTIDE SEQUENCE</scope>
    <source>
        <strain evidence="1">CBHHK002</strain>
    </source>
</reference>
<dbReference type="Proteomes" id="UP001218218">
    <property type="component" value="Unassembled WGS sequence"/>
</dbReference>
<proteinExistence type="predicted"/>
<dbReference type="EMBL" id="JARIHO010000091">
    <property type="protein sequence ID" value="KAJ7306844.1"/>
    <property type="molecule type" value="Genomic_DNA"/>
</dbReference>
<evidence type="ECO:0000313" key="1">
    <source>
        <dbReference type="EMBL" id="KAJ7306844.1"/>
    </source>
</evidence>
<organism evidence="1 2">
    <name type="scientific">Mycena albidolilacea</name>
    <dbReference type="NCBI Taxonomy" id="1033008"/>
    <lineage>
        <taxon>Eukaryota</taxon>
        <taxon>Fungi</taxon>
        <taxon>Dikarya</taxon>
        <taxon>Basidiomycota</taxon>
        <taxon>Agaricomycotina</taxon>
        <taxon>Agaricomycetes</taxon>
        <taxon>Agaricomycetidae</taxon>
        <taxon>Agaricales</taxon>
        <taxon>Marasmiineae</taxon>
        <taxon>Mycenaceae</taxon>
        <taxon>Mycena</taxon>
    </lineage>
</organism>
<accession>A0AAD6Z3W4</accession>
<comment type="caution">
    <text evidence="1">The sequence shown here is derived from an EMBL/GenBank/DDBJ whole genome shotgun (WGS) entry which is preliminary data.</text>
</comment>
<evidence type="ECO:0000313" key="2">
    <source>
        <dbReference type="Proteomes" id="UP001218218"/>
    </source>
</evidence>
<gene>
    <name evidence="1" type="ORF">DFH08DRAFT_515616</name>
</gene>
<dbReference type="AlphaFoldDB" id="A0AAD6Z3W4"/>